<feature type="compositionally biased region" description="Basic residues" evidence="7">
    <location>
        <begin position="95"/>
        <end position="104"/>
    </location>
</feature>
<protein>
    <recommendedName>
        <fullName evidence="12">RAB5 interacting factor</fullName>
    </recommendedName>
</protein>
<evidence type="ECO:0000256" key="3">
    <source>
        <dbReference type="ARBA" id="ARBA00022692"/>
    </source>
</evidence>
<proteinExistence type="inferred from homology"/>
<reference evidence="10" key="1">
    <citation type="submission" date="2025-08" db="UniProtKB">
        <authorList>
            <consortium name="Ensembl"/>
        </authorList>
    </citation>
    <scope>IDENTIFICATION</scope>
</reference>
<dbReference type="Proteomes" id="UP000694396">
    <property type="component" value="Unplaced"/>
</dbReference>
<evidence type="ECO:0000256" key="2">
    <source>
        <dbReference type="ARBA" id="ARBA00009436"/>
    </source>
</evidence>
<feature type="chain" id="PRO_5034512776" description="RAB5 interacting factor" evidence="9">
    <location>
        <begin position="25"/>
        <end position="271"/>
    </location>
</feature>
<evidence type="ECO:0000256" key="7">
    <source>
        <dbReference type="SAM" id="MobiDB-lite"/>
    </source>
</evidence>
<organism evidence="10 11">
    <name type="scientific">Cyanoderma ruficeps</name>
    <name type="common">rufous-capped babbler</name>
    <dbReference type="NCBI Taxonomy" id="181631"/>
    <lineage>
        <taxon>Eukaryota</taxon>
        <taxon>Metazoa</taxon>
        <taxon>Chordata</taxon>
        <taxon>Craniata</taxon>
        <taxon>Vertebrata</taxon>
        <taxon>Euteleostomi</taxon>
        <taxon>Archelosauria</taxon>
        <taxon>Archosauria</taxon>
        <taxon>Dinosauria</taxon>
        <taxon>Saurischia</taxon>
        <taxon>Theropoda</taxon>
        <taxon>Coelurosauria</taxon>
        <taxon>Aves</taxon>
        <taxon>Neognathae</taxon>
        <taxon>Neoaves</taxon>
        <taxon>Telluraves</taxon>
        <taxon>Australaves</taxon>
        <taxon>Passeriformes</taxon>
        <taxon>Sylvioidea</taxon>
        <taxon>Timaliidae</taxon>
        <taxon>Cyanoderma</taxon>
    </lineage>
</organism>
<feature type="compositionally biased region" description="Low complexity" evidence="7">
    <location>
        <begin position="105"/>
        <end position="124"/>
    </location>
</feature>
<feature type="transmembrane region" description="Helical" evidence="8">
    <location>
        <begin position="249"/>
        <end position="268"/>
    </location>
</feature>
<evidence type="ECO:0000313" key="10">
    <source>
        <dbReference type="Ensembl" id="ENSCRFP00000018953.1"/>
    </source>
</evidence>
<accession>A0A8C3RBE0</accession>
<dbReference type="GO" id="GO:0005789">
    <property type="term" value="C:endoplasmic reticulum membrane"/>
    <property type="evidence" value="ECO:0007669"/>
    <property type="project" value="UniProtKB-SubCell"/>
</dbReference>
<keyword evidence="9" id="KW-0732">Signal</keyword>
<comment type="similarity">
    <text evidence="2">Belongs to the EMC6 family.</text>
</comment>
<sequence length="271" mass="29700">GKLHNLRCASQGLLTLWPCRASTAWLCTGIPCGGRVCRLSDTAGLRRAVPSPTQQHRHCRLTLSLERGAARLKLPSLPFPSLPFPSRPLSPAVGRRPRPCHVSRGRTAIGGARRSRAGSGPAGRIPAQDPGGSRRCGMSGGRRRDEPPHSQHHAVANGGAAGRGSVWGKALRSDSAWHDKDEFLDVIYWFRQIIAVILGIIWGVVPLKGFVGIAVFCLINAGVLYLYFSSFQQIDEEEYGGTWELTKEGFMTSFALFLVVWIIFYTAIHYD</sequence>
<keyword evidence="6 8" id="KW-0472">Membrane</keyword>
<dbReference type="PANTHER" id="PTHR12906">
    <property type="entry name" value="PROTEIN C20ORF24 RAB5-INTERACTING PROTEIN"/>
    <property type="match status" value="1"/>
</dbReference>
<dbReference type="GO" id="GO:0005739">
    <property type="term" value="C:mitochondrion"/>
    <property type="evidence" value="ECO:0007669"/>
    <property type="project" value="GOC"/>
</dbReference>
<evidence type="ECO:0000256" key="5">
    <source>
        <dbReference type="ARBA" id="ARBA00022989"/>
    </source>
</evidence>
<evidence type="ECO:0000313" key="11">
    <source>
        <dbReference type="Proteomes" id="UP000694396"/>
    </source>
</evidence>
<evidence type="ECO:0008006" key="12">
    <source>
        <dbReference type="Google" id="ProtNLM"/>
    </source>
</evidence>
<keyword evidence="5 8" id="KW-1133">Transmembrane helix</keyword>
<feature type="transmembrane region" description="Helical" evidence="8">
    <location>
        <begin position="186"/>
        <end position="204"/>
    </location>
</feature>
<dbReference type="Pfam" id="PF07019">
    <property type="entry name" value="EMC6"/>
    <property type="match status" value="1"/>
</dbReference>
<feature type="transmembrane region" description="Helical" evidence="8">
    <location>
        <begin position="210"/>
        <end position="228"/>
    </location>
</feature>
<evidence type="ECO:0000256" key="6">
    <source>
        <dbReference type="ARBA" id="ARBA00023136"/>
    </source>
</evidence>
<dbReference type="AlphaFoldDB" id="A0A8C3RBE0"/>
<dbReference type="PANTHER" id="PTHR12906:SF0">
    <property type="entry name" value="GEL COMPLEX SUBUNIT OPTI"/>
    <property type="match status" value="1"/>
</dbReference>
<evidence type="ECO:0000256" key="8">
    <source>
        <dbReference type="SAM" id="Phobius"/>
    </source>
</evidence>
<keyword evidence="11" id="KW-1185">Reference proteome</keyword>
<name>A0A8C3RBE0_9PASS</name>
<feature type="region of interest" description="Disordered" evidence="7">
    <location>
        <begin position="83"/>
        <end position="165"/>
    </location>
</feature>
<keyword evidence="3 8" id="KW-0812">Transmembrane</keyword>
<dbReference type="Ensembl" id="ENSCRFT00000019586.1">
    <property type="protein sequence ID" value="ENSCRFP00000018953.1"/>
    <property type="gene ID" value="ENSCRFG00000014247.1"/>
</dbReference>
<dbReference type="GO" id="GO:0097250">
    <property type="term" value="P:mitochondrial respirasome assembly"/>
    <property type="evidence" value="ECO:0007669"/>
    <property type="project" value="InterPro"/>
</dbReference>
<dbReference type="InterPro" id="IPR010742">
    <property type="entry name" value="RCAF1"/>
</dbReference>
<comment type="subcellular location">
    <subcellularLocation>
        <location evidence="1">Endoplasmic reticulum membrane</location>
        <topology evidence="1">Multi-pass membrane protein</topology>
    </subcellularLocation>
</comment>
<dbReference type="InterPro" id="IPR029008">
    <property type="entry name" value="EMC6-like"/>
</dbReference>
<evidence type="ECO:0000256" key="9">
    <source>
        <dbReference type="SAM" id="SignalP"/>
    </source>
</evidence>
<feature type="signal peptide" evidence="9">
    <location>
        <begin position="1"/>
        <end position="24"/>
    </location>
</feature>
<evidence type="ECO:0000256" key="4">
    <source>
        <dbReference type="ARBA" id="ARBA00022824"/>
    </source>
</evidence>
<evidence type="ECO:0000256" key="1">
    <source>
        <dbReference type="ARBA" id="ARBA00004477"/>
    </source>
</evidence>
<keyword evidence="4" id="KW-0256">Endoplasmic reticulum</keyword>
<reference evidence="10" key="2">
    <citation type="submission" date="2025-09" db="UniProtKB">
        <authorList>
            <consortium name="Ensembl"/>
        </authorList>
    </citation>
    <scope>IDENTIFICATION</scope>
</reference>